<protein>
    <submittedName>
        <fullName evidence="2">Uncharacterized protein</fullName>
    </submittedName>
</protein>
<dbReference type="RefSeq" id="WP_262565209.1">
    <property type="nucleotide sequence ID" value="NZ_JAPFCC010000001.1"/>
</dbReference>
<comment type="caution">
    <text evidence="2">The sequence shown here is derived from an EMBL/GenBank/DDBJ whole genome shotgun (WGS) entry which is preliminary data.</text>
</comment>
<dbReference type="EMBL" id="JAPFCC010000001">
    <property type="protein sequence ID" value="MCW7555452.1"/>
    <property type="molecule type" value="Genomic_DNA"/>
</dbReference>
<sequence>MWTLRKVPGATVVSLLASLLATGSLLFTPETSAMDTDCFPVLDEKQPQYVVAYGQYMLENLREQKIKNILESLREQKIKKKYNSQLPVWISGYQRGWMTRIKDEGKYTTLGVAPEAGKLLNGILVEVSPGIINTHDRTERRMCRTRLDRKSISSMTGQVIPSKGDFWIYTTKKASRLQPAGKFPILMSEVDEFLTACIEQAEQFNLTNFPEQCIDTTDFWSKHWTNDRERPLTGRLVQVKRKKVDSLLSKLKGGLYENVRAE</sequence>
<evidence type="ECO:0000313" key="2">
    <source>
        <dbReference type="EMBL" id="MCW7555452.1"/>
    </source>
</evidence>
<dbReference type="Proteomes" id="UP001209854">
    <property type="component" value="Unassembled WGS sequence"/>
</dbReference>
<keyword evidence="3" id="KW-1185">Reference proteome</keyword>
<evidence type="ECO:0000256" key="1">
    <source>
        <dbReference type="SAM" id="SignalP"/>
    </source>
</evidence>
<organism evidence="2 3">
    <name type="scientific">Endozoicomonas gorgoniicola</name>
    <dbReference type="NCBI Taxonomy" id="1234144"/>
    <lineage>
        <taxon>Bacteria</taxon>
        <taxon>Pseudomonadati</taxon>
        <taxon>Pseudomonadota</taxon>
        <taxon>Gammaproteobacteria</taxon>
        <taxon>Oceanospirillales</taxon>
        <taxon>Endozoicomonadaceae</taxon>
        <taxon>Endozoicomonas</taxon>
    </lineage>
</organism>
<keyword evidence="1" id="KW-0732">Signal</keyword>
<evidence type="ECO:0000313" key="3">
    <source>
        <dbReference type="Proteomes" id="UP001209854"/>
    </source>
</evidence>
<reference evidence="2 3" key="1">
    <citation type="submission" date="2022-10" db="EMBL/GenBank/DDBJ databases">
        <title>High-quality genome sequences of two octocoral-associated bacteria, Endozoicomonas euniceicola EF212 and Endozoicomonas gorgoniicola PS125.</title>
        <authorList>
            <person name="Chiou Y.-J."/>
            <person name="Chen Y.-H."/>
        </authorList>
    </citation>
    <scope>NUCLEOTIDE SEQUENCE [LARGE SCALE GENOMIC DNA]</scope>
    <source>
        <strain evidence="2 3">PS125</strain>
    </source>
</reference>
<proteinExistence type="predicted"/>
<accession>A0ABT3N1E6</accession>
<name>A0ABT3N1E6_9GAMM</name>
<feature type="chain" id="PRO_5045367702" evidence="1">
    <location>
        <begin position="34"/>
        <end position="262"/>
    </location>
</feature>
<gene>
    <name evidence="2" type="ORF">NX722_23065</name>
</gene>
<feature type="signal peptide" evidence="1">
    <location>
        <begin position="1"/>
        <end position="33"/>
    </location>
</feature>